<evidence type="ECO:0000256" key="1">
    <source>
        <dbReference type="SAM" id="MobiDB-lite"/>
    </source>
</evidence>
<dbReference type="Proteomes" id="UP000036367">
    <property type="component" value="Unassembled WGS sequence"/>
</dbReference>
<evidence type="ECO:0000313" key="3">
    <source>
        <dbReference type="Proteomes" id="UP000036367"/>
    </source>
</evidence>
<accession>A0A0J1B7Y6</accession>
<keyword evidence="3" id="KW-1185">Reference proteome</keyword>
<sequence>MLRAGLLLFGASEQMPSAGPGVASPAIARPESEHEIEGEQVLVPELDPLHDADF</sequence>
<protein>
    <submittedName>
        <fullName evidence="2">Uncharacterized protein</fullName>
    </submittedName>
</protein>
<reference evidence="2" key="1">
    <citation type="submission" date="2015-05" db="EMBL/GenBank/DDBJ databases">
        <title>Permanent draft genome of Rhodopirellula islandicus K833.</title>
        <authorList>
            <person name="Kizina J."/>
            <person name="Richter M."/>
            <person name="Glockner F.O."/>
            <person name="Harder J."/>
        </authorList>
    </citation>
    <scope>NUCLEOTIDE SEQUENCE [LARGE SCALE GENOMIC DNA]</scope>
    <source>
        <strain evidence="2">K833</strain>
    </source>
</reference>
<organism evidence="2 3">
    <name type="scientific">Rhodopirellula islandica</name>
    <dbReference type="NCBI Taxonomy" id="595434"/>
    <lineage>
        <taxon>Bacteria</taxon>
        <taxon>Pseudomonadati</taxon>
        <taxon>Planctomycetota</taxon>
        <taxon>Planctomycetia</taxon>
        <taxon>Pirellulales</taxon>
        <taxon>Pirellulaceae</taxon>
        <taxon>Rhodopirellula</taxon>
    </lineage>
</organism>
<dbReference type="AlphaFoldDB" id="A0A0J1B7Y6"/>
<name>A0A0J1B7Y6_RHOIS</name>
<gene>
    <name evidence="2" type="ORF">RISK_005138</name>
</gene>
<evidence type="ECO:0000313" key="2">
    <source>
        <dbReference type="EMBL" id="KLU02842.1"/>
    </source>
</evidence>
<dbReference type="EMBL" id="LECT01000043">
    <property type="protein sequence ID" value="KLU02842.1"/>
    <property type="molecule type" value="Genomic_DNA"/>
</dbReference>
<feature type="region of interest" description="Disordered" evidence="1">
    <location>
        <begin position="32"/>
        <end position="54"/>
    </location>
</feature>
<comment type="caution">
    <text evidence="2">The sequence shown here is derived from an EMBL/GenBank/DDBJ whole genome shotgun (WGS) entry which is preliminary data.</text>
</comment>
<proteinExistence type="predicted"/>